<evidence type="ECO:0000313" key="2">
    <source>
        <dbReference type="EMBL" id="OWJ53887.1"/>
    </source>
</evidence>
<dbReference type="EMBL" id="NCQP01000007">
    <property type="protein sequence ID" value="OWJ53887.1"/>
    <property type="molecule type" value="Genomic_DNA"/>
</dbReference>
<dbReference type="RefSeq" id="WP_055407691.1">
    <property type="nucleotide sequence ID" value="NZ_CP013011.1"/>
</dbReference>
<sequence>MVSKRRLLLLASLAIVAVAAAGVSASVFVFYPGDVTAQYTEPPVKVFPGSNAGQRDLNGARINVAIGANQTSVSLALHPTYQITYYKNITFVKNLDTTNSYYVWFKTSQPTNFTVTNAYLKLIINDTSTGDIYVLDLTNSGDIVGPITLNAGANLTIDVQSYYPEGEALPAGVITAGFEIIIGTVNEQPPAPQ</sequence>
<keyword evidence="4" id="KW-1185">Reference proteome</keyword>
<dbReference type="GeneID" id="26098679"/>
<dbReference type="KEGG" id="pdl:Pyrde_0358"/>
<name>A0A0P0N0M8_9CREN</name>
<reference evidence="2 4" key="2">
    <citation type="submission" date="2017-05" db="EMBL/GenBank/DDBJ databases">
        <title>The draft genome of the hyperthermophilic archaeon 'Pyrodictium delaneyi strain Hulk', an iron and nitrate reducer, reveals the capacity for sulfate reduction.</title>
        <authorList>
            <person name="Demey L.M."/>
            <person name="Miller C."/>
            <person name="Manzella M."/>
            <person name="Reguera G."/>
            <person name="Kashefi K."/>
        </authorList>
    </citation>
    <scope>NUCLEOTIDE SEQUENCE [LARGE SCALE GENOMIC DNA]</scope>
    <source>
        <strain evidence="2 4">Hulk</strain>
    </source>
</reference>
<accession>A0A0P0N0M8</accession>
<dbReference type="Proteomes" id="UP000058613">
    <property type="component" value="Chromosome"/>
</dbReference>
<evidence type="ECO:0000313" key="4">
    <source>
        <dbReference type="Proteomes" id="UP000196694"/>
    </source>
</evidence>
<dbReference type="STRING" id="1273541.Pyrde_0358"/>
<reference evidence="1 3" key="1">
    <citation type="submission" date="2015-10" db="EMBL/GenBank/DDBJ databases">
        <title>Complete genome sequence of hyperthermophilic archaeon Pyrodictium delaneyi Su06.</title>
        <authorList>
            <person name="Jung J.-H."/>
            <person name="Lin J."/>
            <person name="Holden J.F."/>
            <person name="Park C.-S."/>
        </authorList>
    </citation>
    <scope>NUCLEOTIDE SEQUENCE [LARGE SCALE GENOMIC DNA]</scope>
    <source>
        <strain evidence="1 3">Su06</strain>
    </source>
</reference>
<proteinExistence type="predicted"/>
<dbReference type="AlphaFoldDB" id="A0A0P0N0M8"/>
<dbReference type="Proteomes" id="UP000196694">
    <property type="component" value="Unassembled WGS sequence"/>
</dbReference>
<organism evidence="1 3">
    <name type="scientific">Pyrodictium delaneyi</name>
    <dbReference type="NCBI Taxonomy" id="1273541"/>
    <lineage>
        <taxon>Archaea</taxon>
        <taxon>Thermoproteota</taxon>
        <taxon>Thermoprotei</taxon>
        <taxon>Desulfurococcales</taxon>
        <taxon>Pyrodictiaceae</taxon>
        <taxon>Pyrodictium</taxon>
    </lineage>
</organism>
<evidence type="ECO:0000313" key="1">
    <source>
        <dbReference type="EMBL" id="ALL00408.1"/>
    </source>
</evidence>
<dbReference type="EMBL" id="CP013011">
    <property type="protein sequence ID" value="ALL00408.1"/>
    <property type="molecule type" value="Genomic_DNA"/>
</dbReference>
<protein>
    <recommendedName>
        <fullName evidence="5">DUF1102 domain-containing protein</fullName>
    </recommendedName>
</protein>
<gene>
    <name evidence="2" type="ORF">Pdsh_08315</name>
    <name evidence="1" type="ORF">Pyrde_0358</name>
</gene>
<dbReference type="OrthoDB" id="387107at2157"/>
<evidence type="ECO:0000313" key="3">
    <source>
        <dbReference type="Proteomes" id="UP000058613"/>
    </source>
</evidence>
<evidence type="ECO:0008006" key="5">
    <source>
        <dbReference type="Google" id="ProtNLM"/>
    </source>
</evidence>